<dbReference type="OrthoDB" id="68575at2759"/>
<name>A0A6A5WG91_9PLEO</name>
<evidence type="ECO:0000313" key="2">
    <source>
        <dbReference type="EMBL" id="KAF2000913.1"/>
    </source>
</evidence>
<sequence>MFAQLLFIAAFAIALSIADFDERGHSWRGGASGTYAAVRLREDLNTSIAIIERQDHLGGHVQTYTIPGTTTTVEYGVQTYLRAGGAEALFKRFDIDIQPFASRRLNGINVDIITGKTLTGYTGPSLNATNEAFKIWLSIVSKYEPIMEPGYWNFPAPSNIPAELLLPFGEFATKYEVEAAVPRIMAISNVGIGGIRDILTLYVVQAFGSTITRGVVESSIFTPVGSNSLLYQRALALLKDDTYLSATILETSRTSSGVRLLLSNKNGRYVIKAKRLLVTAPPTEGTQVNYLAPNVVPSNYLALRDYKYTLRFDSTGPAGLNLFRILLATTFDISHEEAKATIKENVQKLVTAGTVNSTGECAVEFKAFADHNSVLWRQTEKQLKEGFVQKLYALQGYRGTWWTGGLWSADYSANVWAYTDTVLPKLLRSI</sequence>
<accession>A0A6A5WG91</accession>
<dbReference type="InterPro" id="IPR036188">
    <property type="entry name" value="FAD/NAD-bd_sf"/>
</dbReference>
<evidence type="ECO:0000256" key="1">
    <source>
        <dbReference type="SAM" id="SignalP"/>
    </source>
</evidence>
<dbReference type="Proteomes" id="UP000799779">
    <property type="component" value="Unassembled WGS sequence"/>
</dbReference>
<feature type="chain" id="PRO_5025652744" description="FAD/NAD(P)-binding domain-containing protein" evidence="1">
    <location>
        <begin position="19"/>
        <end position="430"/>
    </location>
</feature>
<dbReference type="Pfam" id="PF13450">
    <property type="entry name" value="NAD_binding_8"/>
    <property type="match status" value="1"/>
</dbReference>
<dbReference type="SUPFAM" id="SSF51905">
    <property type="entry name" value="FAD/NAD(P)-binding domain"/>
    <property type="match status" value="1"/>
</dbReference>
<keyword evidence="3" id="KW-1185">Reference proteome</keyword>
<dbReference type="EMBL" id="ML977586">
    <property type="protein sequence ID" value="KAF2000913.1"/>
    <property type="molecule type" value="Genomic_DNA"/>
</dbReference>
<proteinExistence type="predicted"/>
<organism evidence="2 3">
    <name type="scientific">Amniculicola lignicola CBS 123094</name>
    <dbReference type="NCBI Taxonomy" id="1392246"/>
    <lineage>
        <taxon>Eukaryota</taxon>
        <taxon>Fungi</taxon>
        <taxon>Dikarya</taxon>
        <taxon>Ascomycota</taxon>
        <taxon>Pezizomycotina</taxon>
        <taxon>Dothideomycetes</taxon>
        <taxon>Pleosporomycetidae</taxon>
        <taxon>Pleosporales</taxon>
        <taxon>Amniculicolaceae</taxon>
        <taxon>Amniculicola</taxon>
    </lineage>
</organism>
<keyword evidence="1" id="KW-0732">Signal</keyword>
<feature type="signal peptide" evidence="1">
    <location>
        <begin position="1"/>
        <end position="18"/>
    </location>
</feature>
<dbReference type="Gene3D" id="3.50.50.60">
    <property type="entry name" value="FAD/NAD(P)-binding domain"/>
    <property type="match status" value="2"/>
</dbReference>
<evidence type="ECO:0000313" key="3">
    <source>
        <dbReference type="Proteomes" id="UP000799779"/>
    </source>
</evidence>
<evidence type="ECO:0008006" key="4">
    <source>
        <dbReference type="Google" id="ProtNLM"/>
    </source>
</evidence>
<protein>
    <recommendedName>
        <fullName evidence="4">FAD/NAD(P)-binding domain-containing protein</fullName>
    </recommendedName>
</protein>
<dbReference type="AlphaFoldDB" id="A0A6A5WG91"/>
<gene>
    <name evidence="2" type="ORF">P154DRAFT_553972</name>
</gene>
<reference evidence="2" key="1">
    <citation type="journal article" date="2020" name="Stud. Mycol.">
        <title>101 Dothideomycetes genomes: a test case for predicting lifestyles and emergence of pathogens.</title>
        <authorList>
            <person name="Haridas S."/>
            <person name="Albert R."/>
            <person name="Binder M."/>
            <person name="Bloem J."/>
            <person name="Labutti K."/>
            <person name="Salamov A."/>
            <person name="Andreopoulos B."/>
            <person name="Baker S."/>
            <person name="Barry K."/>
            <person name="Bills G."/>
            <person name="Bluhm B."/>
            <person name="Cannon C."/>
            <person name="Castanera R."/>
            <person name="Culley D."/>
            <person name="Daum C."/>
            <person name="Ezra D."/>
            <person name="Gonzalez J."/>
            <person name="Henrissat B."/>
            <person name="Kuo A."/>
            <person name="Liang C."/>
            <person name="Lipzen A."/>
            <person name="Lutzoni F."/>
            <person name="Magnuson J."/>
            <person name="Mondo S."/>
            <person name="Nolan M."/>
            <person name="Ohm R."/>
            <person name="Pangilinan J."/>
            <person name="Park H.-J."/>
            <person name="Ramirez L."/>
            <person name="Alfaro M."/>
            <person name="Sun H."/>
            <person name="Tritt A."/>
            <person name="Yoshinaga Y."/>
            <person name="Zwiers L.-H."/>
            <person name="Turgeon B."/>
            <person name="Goodwin S."/>
            <person name="Spatafora J."/>
            <person name="Crous P."/>
            <person name="Grigoriev I."/>
        </authorList>
    </citation>
    <scope>NUCLEOTIDE SEQUENCE</scope>
    <source>
        <strain evidence="2">CBS 123094</strain>
    </source>
</reference>